<feature type="region of interest" description="Disordered" evidence="7">
    <location>
        <begin position="803"/>
        <end position="963"/>
    </location>
</feature>
<evidence type="ECO:0000256" key="2">
    <source>
        <dbReference type="ARBA" id="ARBA00007299"/>
    </source>
</evidence>
<keyword evidence="4" id="KW-0235">DNA replication</keyword>
<comment type="subcellular location">
    <subcellularLocation>
        <location evidence="1">Nucleus</location>
    </subcellularLocation>
</comment>
<reference evidence="12" key="1">
    <citation type="submission" date="2021-12" db="EMBL/GenBank/DDBJ databases">
        <title>Prjna785345.</title>
        <authorList>
            <person name="Rujirawat T."/>
            <person name="Krajaejun T."/>
        </authorList>
    </citation>
    <scope>NUCLEOTIDE SEQUENCE</scope>
    <source>
        <strain evidence="12">Pi057C3</strain>
    </source>
</reference>
<dbReference type="Pfam" id="PF04042">
    <property type="entry name" value="DNA_pol_E_B"/>
    <property type="match status" value="1"/>
</dbReference>
<feature type="compositionally biased region" description="Basic and acidic residues" evidence="7">
    <location>
        <begin position="954"/>
        <end position="963"/>
    </location>
</feature>
<dbReference type="GO" id="GO:0006270">
    <property type="term" value="P:DNA replication initiation"/>
    <property type="evidence" value="ECO:0007669"/>
    <property type="project" value="TreeGrafter"/>
</dbReference>
<proteinExistence type="inferred from homology"/>
<evidence type="ECO:0000256" key="4">
    <source>
        <dbReference type="ARBA" id="ARBA00022705"/>
    </source>
</evidence>
<keyword evidence="8" id="KW-1133">Transmembrane helix</keyword>
<evidence type="ECO:0000256" key="6">
    <source>
        <dbReference type="SAM" id="Coils"/>
    </source>
</evidence>
<keyword evidence="8" id="KW-0472">Membrane</keyword>
<keyword evidence="8" id="KW-0812">Transmembrane</keyword>
<comment type="caution">
    <text evidence="12">The sequence shown here is derived from an EMBL/GenBank/DDBJ whole genome shotgun (WGS) entry which is preliminary data.</text>
</comment>
<feature type="coiled-coil region" evidence="6">
    <location>
        <begin position="640"/>
        <end position="742"/>
    </location>
</feature>
<feature type="compositionally biased region" description="Acidic residues" evidence="7">
    <location>
        <begin position="1190"/>
        <end position="1214"/>
    </location>
</feature>
<evidence type="ECO:0000256" key="3">
    <source>
        <dbReference type="ARBA" id="ARBA00018596"/>
    </source>
</evidence>
<feature type="region of interest" description="Disordered" evidence="7">
    <location>
        <begin position="1183"/>
        <end position="1224"/>
    </location>
</feature>
<dbReference type="Gene3D" id="1.10.8.530">
    <property type="entry name" value="DNA polymerase alpha-primase, subunit B, N-terminal domain"/>
    <property type="match status" value="1"/>
</dbReference>
<feature type="compositionally biased region" description="Basic residues" evidence="7">
    <location>
        <begin position="898"/>
        <end position="907"/>
    </location>
</feature>
<dbReference type="Proteomes" id="UP001209570">
    <property type="component" value="Unassembled WGS sequence"/>
</dbReference>
<dbReference type="EMBL" id="JAKCXM010000095">
    <property type="protein sequence ID" value="KAJ0402786.1"/>
    <property type="molecule type" value="Genomic_DNA"/>
</dbReference>
<dbReference type="Pfam" id="PF08418">
    <property type="entry name" value="Pol_alpha_B_N"/>
    <property type="match status" value="1"/>
</dbReference>
<dbReference type="InterPro" id="IPR013627">
    <property type="entry name" value="Pol_alpha_B_N"/>
</dbReference>
<evidence type="ECO:0000313" key="12">
    <source>
        <dbReference type="EMBL" id="KAJ0402786.1"/>
    </source>
</evidence>
<feature type="region of interest" description="Disordered" evidence="7">
    <location>
        <begin position="78"/>
        <end position="114"/>
    </location>
</feature>
<protein>
    <recommendedName>
        <fullName evidence="3">DNA polymerase alpha subunit B</fullName>
    </recommendedName>
</protein>
<evidence type="ECO:0000256" key="7">
    <source>
        <dbReference type="SAM" id="MobiDB-lite"/>
    </source>
</evidence>
<evidence type="ECO:0000256" key="8">
    <source>
        <dbReference type="SAM" id="Phobius"/>
    </source>
</evidence>
<dbReference type="InterPro" id="IPR016722">
    <property type="entry name" value="DNA_pol_alpha_bsu"/>
</dbReference>
<name>A0AAD5Q7V7_PYTIN</name>
<feature type="compositionally biased region" description="Acidic residues" evidence="7">
    <location>
        <begin position="1004"/>
        <end position="1013"/>
    </location>
</feature>
<dbReference type="PANTHER" id="PTHR23061:SF12">
    <property type="entry name" value="DNA POLYMERASE ALPHA SUBUNIT B"/>
    <property type="match status" value="1"/>
</dbReference>
<evidence type="ECO:0000313" key="13">
    <source>
        <dbReference type="Proteomes" id="UP001209570"/>
    </source>
</evidence>
<accession>A0AAD5Q7V7</accession>
<feature type="compositionally biased region" description="Basic residues" evidence="7">
    <location>
        <begin position="869"/>
        <end position="881"/>
    </location>
</feature>
<dbReference type="AlphaFoldDB" id="A0AAD5Q7V7"/>
<evidence type="ECO:0000259" key="11">
    <source>
        <dbReference type="Pfam" id="PF22062"/>
    </source>
</evidence>
<dbReference type="PANTHER" id="PTHR23061">
    <property type="entry name" value="DNA POLYMERASE 2 ALPHA 70 KDA SUBUNIT"/>
    <property type="match status" value="1"/>
</dbReference>
<feature type="transmembrane region" description="Helical" evidence="8">
    <location>
        <begin position="1137"/>
        <end position="1158"/>
    </location>
</feature>
<evidence type="ECO:0000256" key="1">
    <source>
        <dbReference type="ARBA" id="ARBA00004123"/>
    </source>
</evidence>
<dbReference type="InterPro" id="IPR007185">
    <property type="entry name" value="DNA_pol_a/d/e_bsu"/>
</dbReference>
<keyword evidence="5" id="KW-0539">Nucleus</keyword>
<feature type="domain" description="DNA polymerase alpha/delta/epsilon subunit B" evidence="9">
    <location>
        <begin position="361"/>
        <end position="527"/>
    </location>
</feature>
<comment type="similarity">
    <text evidence="2">Belongs to the DNA polymerase alpha subunit B family.</text>
</comment>
<dbReference type="GO" id="GO:0005658">
    <property type="term" value="C:alpha DNA polymerase:primase complex"/>
    <property type="evidence" value="ECO:0007669"/>
    <property type="project" value="TreeGrafter"/>
</dbReference>
<evidence type="ECO:0000256" key="5">
    <source>
        <dbReference type="ARBA" id="ARBA00023242"/>
    </source>
</evidence>
<sequence length="1224" mass="134688">MAAPAFSIELEAAAIRDAFSACNLEVADDALQTCIAICGEFGLTADELAARWDAHSMNHQVDGPADVEKLSVFRSKLAQERSKAKESSSGGSSQASMAAKRKHGKISGTPVIKREIKTEDPLNALYSMKSPEGKHARSFASPPGNKVQRTASLFSPTSLQSPPGNSYENRTDAGRTVTEFNAHLRKELVALSEVASHDAVEVLTPSADRNMKPNASFMYTPLFERALALDEQISEYEELVKTHHKIEKLAAVGDPSPAQVIVVGRIVCEAAEGKLNPSVVQLEGSRKSCGGQRILLDLSQVPNFQVFPGKIVALEGVLADVRNPMAVKRFLEPIPAPMPTTAKAKLESFQVHNGSARPVRVVTACGPFTTTSNIGYLPLNDLLQVVKEQSPDVLVLVGPFIDSAHNSFQEGLVEFEGMMLSFEDIFVFNVMTKLDTVLESNKQLQIVLVPSLRDAHHQFVFPQPPFNKKKACEALSSPEHATRVHMMPNPCSFSINGIVFGVSAVDIVMHLSSNELHRQAVDGDKQAIERIKQSFMLETHVYRERILEATDATARARERINDVQSETLRLRKKCFKLQKLLQEKEATILSLQEQQDSKRSLLMHDTMQGVHRAMRSNQIDDDVSPSMPFGDSRLQLLRDQEEADAKLFEYEQQITKLYEELAEEKQRNEMLTECLQEQKQAKAKLLKACKVARKEIEAMKESGLHQMLDDLQQRCDALEKSKAELEAALLQEKIKAAELLQSLQGLWDQLVEGAEIMGATEHWSPRDWLPIKVATSLKHPVVKSATEKDGKIRLVLEDGTVTKKHHVKGGSVVSKSHHSVHTKADENNPPTDEEPETKSHHKFHKKTHKGHVKADENNPPTDEEPETKSHHKFHKKTHKGHVKADNPPTDEEPETKAHGKHKVAHKKEKTEFPHGNVEISSGATEEESAEEKPAESHRKHHKKVHHKKTHGHKQVSEEKKPDGEIVRKYPHGSVYVKGNAPAADKPSIKSHHKKTHKKQQPVEPTDDVDERDVTLEEGESVTLTFGDHEVEVTLMKNGSLLVESDGESYILPEATDLDIDFSGSFDGEFDGSIDEDFVGSDIDDFGSDGDDVGSLDEDESFVEMVEDDISGVAKKFTEYATKLVGDNKLFTADSAPIVFACGVLGALAAVVGIAALAMGRARDAAADPQSVLADVTDIDVEAGVTAATEETTEDAAADDSESLDGSESESDNEEGTFANEVASV</sequence>
<dbReference type="Gene3D" id="3.60.21.60">
    <property type="match status" value="1"/>
</dbReference>
<organism evidence="12 13">
    <name type="scientific">Pythium insidiosum</name>
    <name type="common">Pythiosis disease agent</name>
    <dbReference type="NCBI Taxonomy" id="114742"/>
    <lineage>
        <taxon>Eukaryota</taxon>
        <taxon>Sar</taxon>
        <taxon>Stramenopiles</taxon>
        <taxon>Oomycota</taxon>
        <taxon>Peronosporomycetes</taxon>
        <taxon>Pythiales</taxon>
        <taxon>Pythiaceae</taxon>
        <taxon>Pythium</taxon>
    </lineage>
</organism>
<evidence type="ECO:0000259" key="10">
    <source>
        <dbReference type="Pfam" id="PF08418"/>
    </source>
</evidence>
<feature type="compositionally biased region" description="Basic residues" evidence="7">
    <location>
        <begin position="937"/>
        <end position="953"/>
    </location>
</feature>
<feature type="domain" description="DNA polymerase alpha subunit B N-terminal" evidence="10">
    <location>
        <begin position="15"/>
        <end position="74"/>
    </location>
</feature>
<keyword evidence="6" id="KW-0175">Coiled coil</keyword>
<dbReference type="GO" id="GO:0003677">
    <property type="term" value="F:DNA binding"/>
    <property type="evidence" value="ECO:0007669"/>
    <property type="project" value="InterPro"/>
</dbReference>
<feature type="compositionally biased region" description="Basic residues" evidence="7">
    <location>
        <begin position="988"/>
        <end position="999"/>
    </location>
</feature>
<dbReference type="Pfam" id="PF22062">
    <property type="entry name" value="OB_DPOA2"/>
    <property type="match status" value="1"/>
</dbReference>
<gene>
    <name evidence="12" type="ORF">P43SY_009730</name>
</gene>
<feature type="domain" description="DNA polymerase alpha subunit B OB" evidence="11">
    <location>
        <begin position="229"/>
        <end position="321"/>
    </location>
</feature>
<feature type="compositionally biased region" description="Basic residues" evidence="7">
    <location>
        <begin position="839"/>
        <end position="851"/>
    </location>
</feature>
<dbReference type="InterPro" id="IPR054300">
    <property type="entry name" value="OB_DPOA2"/>
</dbReference>
<keyword evidence="13" id="KW-1185">Reference proteome</keyword>
<dbReference type="InterPro" id="IPR043034">
    <property type="entry name" value="DNA_pol_alpha_B_N_sf"/>
</dbReference>
<feature type="region of interest" description="Disordered" evidence="7">
    <location>
        <begin position="975"/>
        <end position="1013"/>
    </location>
</feature>
<evidence type="ECO:0000259" key="9">
    <source>
        <dbReference type="Pfam" id="PF04042"/>
    </source>
</evidence>
<feature type="compositionally biased region" description="Low complexity" evidence="7">
    <location>
        <begin position="87"/>
        <end position="98"/>
    </location>
</feature>